<evidence type="ECO:0000313" key="1">
    <source>
        <dbReference type="EMBL" id="KAI3669583.1"/>
    </source>
</evidence>
<comment type="caution">
    <text evidence="1">The sequence shown here is derived from an EMBL/GenBank/DDBJ whole genome shotgun (WGS) entry which is preliminary data.</text>
</comment>
<accession>A0ACB8XNE3</accession>
<evidence type="ECO:0000313" key="2">
    <source>
        <dbReference type="Proteomes" id="UP001055879"/>
    </source>
</evidence>
<protein>
    <submittedName>
        <fullName evidence="1">Uncharacterized protein</fullName>
    </submittedName>
</protein>
<dbReference type="EMBL" id="CM042062">
    <property type="protein sequence ID" value="KAI3669583.1"/>
    <property type="molecule type" value="Genomic_DNA"/>
</dbReference>
<reference evidence="2" key="1">
    <citation type="journal article" date="2022" name="Mol. Ecol. Resour.">
        <title>The genomes of chicory, endive, great burdock and yacon provide insights into Asteraceae palaeo-polyploidization history and plant inulin production.</title>
        <authorList>
            <person name="Fan W."/>
            <person name="Wang S."/>
            <person name="Wang H."/>
            <person name="Wang A."/>
            <person name="Jiang F."/>
            <person name="Liu H."/>
            <person name="Zhao H."/>
            <person name="Xu D."/>
            <person name="Zhang Y."/>
        </authorList>
    </citation>
    <scope>NUCLEOTIDE SEQUENCE [LARGE SCALE GENOMIC DNA]</scope>
    <source>
        <strain evidence="2">cv. Niubang</strain>
    </source>
</reference>
<gene>
    <name evidence="1" type="ORF">L6452_40834</name>
</gene>
<organism evidence="1 2">
    <name type="scientific">Arctium lappa</name>
    <name type="common">Greater burdock</name>
    <name type="synonym">Lappa major</name>
    <dbReference type="NCBI Taxonomy" id="4217"/>
    <lineage>
        <taxon>Eukaryota</taxon>
        <taxon>Viridiplantae</taxon>
        <taxon>Streptophyta</taxon>
        <taxon>Embryophyta</taxon>
        <taxon>Tracheophyta</taxon>
        <taxon>Spermatophyta</taxon>
        <taxon>Magnoliopsida</taxon>
        <taxon>eudicotyledons</taxon>
        <taxon>Gunneridae</taxon>
        <taxon>Pentapetalae</taxon>
        <taxon>asterids</taxon>
        <taxon>campanulids</taxon>
        <taxon>Asterales</taxon>
        <taxon>Asteraceae</taxon>
        <taxon>Carduoideae</taxon>
        <taxon>Cardueae</taxon>
        <taxon>Arctiinae</taxon>
        <taxon>Arctium</taxon>
    </lineage>
</organism>
<proteinExistence type="predicted"/>
<name>A0ACB8XNE3_ARCLA</name>
<dbReference type="Proteomes" id="UP001055879">
    <property type="component" value="Linkage Group LG16"/>
</dbReference>
<sequence length="119" mass="13993">MKSVNHPLTNEFTEIVHIRPEMVWQTKKQNDDSGIFLMRHMGTWMGDERSWKTGLTYEGPSQKTHVSDLRKKYTVKVVVTNMNKKRDEIMTDVEKFNNIEPTVKMGLIAEAAERRKERI</sequence>
<reference evidence="1 2" key="2">
    <citation type="journal article" date="2022" name="Mol. Ecol. Resour.">
        <title>The genomes of chicory, endive, great burdock and yacon provide insights into Asteraceae paleo-polyploidization history and plant inulin production.</title>
        <authorList>
            <person name="Fan W."/>
            <person name="Wang S."/>
            <person name="Wang H."/>
            <person name="Wang A."/>
            <person name="Jiang F."/>
            <person name="Liu H."/>
            <person name="Zhao H."/>
            <person name="Xu D."/>
            <person name="Zhang Y."/>
        </authorList>
    </citation>
    <scope>NUCLEOTIDE SEQUENCE [LARGE SCALE GENOMIC DNA]</scope>
    <source>
        <strain evidence="2">cv. Niubang</strain>
    </source>
</reference>
<keyword evidence="2" id="KW-1185">Reference proteome</keyword>